<evidence type="ECO:0000256" key="1">
    <source>
        <dbReference type="SAM" id="SignalP"/>
    </source>
</evidence>
<dbReference type="Proteomes" id="UP001500218">
    <property type="component" value="Unassembled WGS sequence"/>
</dbReference>
<dbReference type="EMBL" id="BAAALT010000141">
    <property type="protein sequence ID" value="GAA1816020.1"/>
    <property type="molecule type" value="Genomic_DNA"/>
</dbReference>
<evidence type="ECO:0000313" key="3">
    <source>
        <dbReference type="Proteomes" id="UP001500218"/>
    </source>
</evidence>
<accession>A0ABN2MA48</accession>
<keyword evidence="3" id="KW-1185">Reference proteome</keyword>
<comment type="caution">
    <text evidence="2">The sequence shown here is derived from an EMBL/GenBank/DDBJ whole genome shotgun (WGS) entry which is preliminary data.</text>
</comment>
<reference evidence="2 3" key="1">
    <citation type="journal article" date="2019" name="Int. J. Syst. Evol. Microbiol.">
        <title>The Global Catalogue of Microorganisms (GCM) 10K type strain sequencing project: providing services to taxonomists for standard genome sequencing and annotation.</title>
        <authorList>
            <consortium name="The Broad Institute Genomics Platform"/>
            <consortium name="The Broad Institute Genome Sequencing Center for Infectious Disease"/>
            <person name="Wu L."/>
            <person name="Ma J."/>
        </authorList>
    </citation>
    <scope>NUCLEOTIDE SEQUENCE [LARGE SCALE GENOMIC DNA]</scope>
    <source>
        <strain evidence="2 3">JCM 13250</strain>
    </source>
</reference>
<gene>
    <name evidence="2" type="ORF">GCM10009682_41130</name>
</gene>
<organism evidence="2 3">
    <name type="scientific">Luedemannella flava</name>
    <dbReference type="NCBI Taxonomy" id="349316"/>
    <lineage>
        <taxon>Bacteria</taxon>
        <taxon>Bacillati</taxon>
        <taxon>Actinomycetota</taxon>
        <taxon>Actinomycetes</taxon>
        <taxon>Micromonosporales</taxon>
        <taxon>Micromonosporaceae</taxon>
        <taxon>Luedemannella</taxon>
    </lineage>
</organism>
<keyword evidence="1" id="KW-0732">Signal</keyword>
<proteinExistence type="predicted"/>
<evidence type="ECO:0008006" key="4">
    <source>
        <dbReference type="Google" id="ProtNLM"/>
    </source>
</evidence>
<feature type="chain" id="PRO_5047358863" description="Secreted protein" evidence="1">
    <location>
        <begin position="33"/>
        <end position="179"/>
    </location>
</feature>
<name>A0ABN2MA48_9ACTN</name>
<evidence type="ECO:0000313" key="2">
    <source>
        <dbReference type="EMBL" id="GAA1816020.1"/>
    </source>
</evidence>
<feature type="signal peptide" evidence="1">
    <location>
        <begin position="1"/>
        <end position="32"/>
    </location>
</feature>
<protein>
    <recommendedName>
        <fullName evidence="4">Secreted protein</fullName>
    </recommendedName>
</protein>
<sequence>MPTAPTARLARRLAVCLVVLAAALAPAAPAAAATGCTRTSNHAGYATYNCYMYKTSTHSWDMWQNSTRLQIIDNLSGVLYAGTSWFVCQRTFGVTFQTGNAVNNYWAYTLSDTGRWGWINAIYISGGDNYGPVPGLPKCASAFGSTSTNPHTGGAYNYIDTSPNDAALTTVKWPLVIWG</sequence>
<dbReference type="RefSeq" id="WP_344134625.1">
    <property type="nucleotide sequence ID" value="NZ_BAAALT010000141.1"/>
</dbReference>